<evidence type="ECO:0000313" key="15">
    <source>
        <dbReference type="EMBL" id="QUH28316.1"/>
    </source>
</evidence>
<evidence type="ECO:0000256" key="7">
    <source>
        <dbReference type="ARBA" id="ARBA00022982"/>
    </source>
</evidence>
<reference evidence="15 16" key="1">
    <citation type="submission" date="2020-07" db="EMBL/GenBank/DDBJ databases">
        <title>Vallitalea guaymasensis genome.</title>
        <authorList>
            <person name="Postec A."/>
        </authorList>
    </citation>
    <scope>NUCLEOTIDE SEQUENCE [LARGE SCALE GENOMIC DNA]</scope>
    <source>
        <strain evidence="15 16">Ra1766G1</strain>
    </source>
</reference>
<dbReference type="GO" id="GO:0005506">
    <property type="term" value="F:iron ion binding"/>
    <property type="evidence" value="ECO:0007669"/>
    <property type="project" value="InterPro"/>
</dbReference>
<evidence type="ECO:0000256" key="9">
    <source>
        <dbReference type="ARBA" id="ARBA00024690"/>
    </source>
</evidence>
<feature type="binding site" evidence="12">
    <location>
        <position position="70"/>
    </location>
    <ligand>
        <name>Fe cation</name>
        <dbReference type="ChEBI" id="CHEBI:24875"/>
        <label>1</label>
    </ligand>
</feature>
<gene>
    <name evidence="15" type="ORF">HYG85_05045</name>
</gene>
<dbReference type="CDD" id="cd00974">
    <property type="entry name" value="DSRD"/>
    <property type="match status" value="1"/>
</dbReference>
<dbReference type="KEGG" id="vgu:HYG85_05045"/>
<comment type="cofactor">
    <cofactor evidence="12">
        <name>Fe(2+)</name>
        <dbReference type="ChEBI" id="CHEBI:29033"/>
    </cofactor>
    <text evidence="12">Binds 1 Fe(2+) ion per subunit. The iron ion 2 is coordinated via four histidines and one cysteine residue.</text>
</comment>
<dbReference type="PANTHER" id="PTHR36541:SF1">
    <property type="entry name" value="SUPEROXIDE REDUCTASE-RELATED"/>
    <property type="match status" value="1"/>
</dbReference>
<keyword evidence="8 12" id="KW-0408">Iron</keyword>
<dbReference type="NCBIfam" id="TIGR00332">
    <property type="entry name" value="neela_ferrous"/>
    <property type="match status" value="1"/>
</dbReference>
<dbReference type="GO" id="GO:0019430">
    <property type="term" value="P:removal of superoxide radicals"/>
    <property type="evidence" value="ECO:0007669"/>
    <property type="project" value="InterPro"/>
</dbReference>
<feature type="binding site" evidence="12">
    <location>
        <position position="10"/>
    </location>
    <ligand>
        <name>Fe cation</name>
        <dbReference type="ChEBI" id="CHEBI:24875"/>
        <label>1</label>
    </ligand>
</feature>
<dbReference type="Gene3D" id="2.20.28.100">
    <property type="entry name" value="Desulphoferrodoxin, N-terminal domain"/>
    <property type="match status" value="1"/>
</dbReference>
<evidence type="ECO:0000256" key="8">
    <source>
        <dbReference type="ARBA" id="ARBA00023004"/>
    </source>
</evidence>
<feature type="domain" description="Desulfoferrodoxin ferrous iron-binding" evidence="13">
    <location>
        <begin position="42"/>
        <end position="126"/>
    </location>
</feature>
<feature type="binding site" evidence="12">
    <location>
        <position position="30"/>
    </location>
    <ligand>
        <name>Fe cation</name>
        <dbReference type="ChEBI" id="CHEBI:24875"/>
        <label>1</label>
    </ligand>
</feature>
<feature type="binding site" evidence="12">
    <location>
        <position position="29"/>
    </location>
    <ligand>
        <name>Fe cation</name>
        <dbReference type="ChEBI" id="CHEBI:24875"/>
        <label>1</label>
    </ligand>
</feature>
<evidence type="ECO:0000256" key="11">
    <source>
        <dbReference type="ARBA" id="ARBA00047448"/>
    </source>
</evidence>
<dbReference type="PANTHER" id="PTHR36541">
    <property type="entry name" value="SUPEROXIDE REDUCTASE-RELATED"/>
    <property type="match status" value="1"/>
</dbReference>
<proteinExistence type="inferred from homology"/>
<dbReference type="EC" id="1.15.1.2" evidence="3"/>
<keyword evidence="5" id="KW-0813">Transport</keyword>
<evidence type="ECO:0000256" key="6">
    <source>
        <dbReference type="ARBA" id="ARBA00022723"/>
    </source>
</evidence>
<evidence type="ECO:0000256" key="1">
    <source>
        <dbReference type="ARBA" id="ARBA00001973"/>
    </source>
</evidence>
<evidence type="ECO:0000256" key="5">
    <source>
        <dbReference type="ARBA" id="ARBA00022448"/>
    </source>
</evidence>
<comment type="catalytic activity">
    <reaction evidence="11">
        <text>reduced [rubredoxin] + superoxide + 2 H(+) = oxidized [rubredoxin] + H2O2</text>
        <dbReference type="Rhea" id="RHEA:21324"/>
        <dbReference type="Rhea" id="RHEA-COMP:10302"/>
        <dbReference type="Rhea" id="RHEA-COMP:10303"/>
        <dbReference type="ChEBI" id="CHEBI:15378"/>
        <dbReference type="ChEBI" id="CHEBI:16240"/>
        <dbReference type="ChEBI" id="CHEBI:18421"/>
        <dbReference type="ChEBI" id="CHEBI:29033"/>
        <dbReference type="ChEBI" id="CHEBI:29034"/>
        <dbReference type="EC" id="1.15.1.2"/>
    </reaction>
</comment>
<feature type="binding site" evidence="12">
    <location>
        <position position="121"/>
    </location>
    <ligand>
        <name>Fe cation</name>
        <dbReference type="ChEBI" id="CHEBI:24875"/>
        <label>1</label>
    </ligand>
</feature>
<feature type="binding site" evidence="12">
    <location>
        <position position="49"/>
    </location>
    <ligand>
        <name>Fe cation</name>
        <dbReference type="ChEBI" id="CHEBI:24875"/>
        <label>2</label>
        <note>catalytic</note>
    </ligand>
</feature>
<keyword evidence="6 12" id="KW-0479">Metal-binding</keyword>
<dbReference type="Proteomes" id="UP000677305">
    <property type="component" value="Chromosome"/>
</dbReference>
<name>A0A8J8SBG9_9FIRM</name>
<dbReference type="InterPro" id="IPR002742">
    <property type="entry name" value="Desulfoferrodoxin_Fe-bd_dom"/>
</dbReference>
<dbReference type="SUPFAM" id="SSF57802">
    <property type="entry name" value="Rubredoxin-like"/>
    <property type="match status" value="1"/>
</dbReference>
<dbReference type="InterPro" id="IPR004793">
    <property type="entry name" value="Desulfoferrodoxin_rbo"/>
</dbReference>
<feature type="binding site" evidence="12">
    <location>
        <position position="118"/>
    </location>
    <ligand>
        <name>Fe cation</name>
        <dbReference type="ChEBI" id="CHEBI:24875"/>
        <label>1</label>
    </ligand>
</feature>
<dbReference type="RefSeq" id="WP_212692564.1">
    <property type="nucleotide sequence ID" value="NZ_CP058561.1"/>
</dbReference>
<comment type="cofactor">
    <cofactor evidence="12">
        <name>Fe(3+)</name>
        <dbReference type="ChEBI" id="CHEBI:29034"/>
    </cofactor>
    <text evidence="12">Binds 1 Fe(3+) ion per subunit. The iron ion 1 is coordinated via 4 cysteine residues.</text>
</comment>
<evidence type="ECO:0000256" key="3">
    <source>
        <dbReference type="ARBA" id="ARBA00012679"/>
    </source>
</evidence>
<feature type="domain" description="Desulfoferrodoxin N-terminal" evidence="14">
    <location>
        <begin position="2"/>
        <end position="37"/>
    </location>
</feature>
<sequence length="127" mass="14695">MTKKLEIYKCPHCGNIVEVFVGNGAPIVCCGEKMQLLEEQTADTSKEKHVPFIEEIENGYKVRIGENQAHPMTEKHHIMWIELVADSHIYRKELTPDDEPEATFIVPKTDNVFAREYCNIHGLWRKN</sequence>
<dbReference type="InterPro" id="IPR004462">
    <property type="entry name" value="Desulfoferrodoxin_N"/>
</dbReference>
<dbReference type="Pfam" id="PF01880">
    <property type="entry name" value="Desulfoferrodox"/>
    <property type="match status" value="1"/>
</dbReference>
<comment type="cofactor">
    <cofactor evidence="1">
        <name>Cu(2+)</name>
        <dbReference type="ChEBI" id="CHEBI:29036"/>
    </cofactor>
</comment>
<dbReference type="InterPro" id="IPR051233">
    <property type="entry name" value="Desulfoferrodoxin_SOR"/>
</dbReference>
<evidence type="ECO:0000256" key="2">
    <source>
        <dbReference type="ARBA" id="ARBA00005941"/>
    </source>
</evidence>
<dbReference type="NCBIfam" id="TIGR00320">
    <property type="entry name" value="dfx_rbo"/>
    <property type="match status" value="1"/>
</dbReference>
<dbReference type="NCBIfam" id="TIGR00319">
    <property type="entry name" value="desulf_FeS4"/>
    <property type="match status" value="1"/>
</dbReference>
<evidence type="ECO:0000259" key="13">
    <source>
        <dbReference type="Pfam" id="PF01880"/>
    </source>
</evidence>
<dbReference type="InterPro" id="IPR036073">
    <property type="entry name" value="Desulfoferrodoxin_Fe-bd_dom_sf"/>
</dbReference>
<feature type="binding site" evidence="12">
    <location>
        <position position="13"/>
    </location>
    <ligand>
        <name>Fe cation</name>
        <dbReference type="ChEBI" id="CHEBI:24875"/>
        <label>1</label>
    </ligand>
</feature>
<organism evidence="15 16">
    <name type="scientific">Vallitalea guaymasensis</name>
    <dbReference type="NCBI Taxonomy" id="1185412"/>
    <lineage>
        <taxon>Bacteria</taxon>
        <taxon>Bacillati</taxon>
        <taxon>Bacillota</taxon>
        <taxon>Clostridia</taxon>
        <taxon>Lachnospirales</taxon>
        <taxon>Vallitaleaceae</taxon>
        <taxon>Vallitalea</taxon>
    </lineage>
</organism>
<comment type="similarity">
    <text evidence="2">Belongs to the desulfoferrodoxin family.</text>
</comment>
<keyword evidence="7" id="KW-0249">Electron transport</keyword>
<comment type="function">
    <text evidence="9">Catalyzes the one-electron reduction of superoxide anion radical to hydrogen peroxide at a nonheme ferrous iron center. Plays a fundamental role in case of oxidative stress via its superoxide detoxification activity.</text>
</comment>
<dbReference type="GO" id="GO:0050605">
    <property type="term" value="F:superoxide reductase activity"/>
    <property type="evidence" value="ECO:0007669"/>
    <property type="project" value="UniProtKB-EC"/>
</dbReference>
<feature type="binding site" evidence="12">
    <location>
        <position position="76"/>
    </location>
    <ligand>
        <name>Fe cation</name>
        <dbReference type="ChEBI" id="CHEBI:24875"/>
        <label>1</label>
    </ligand>
</feature>
<dbReference type="EMBL" id="CP058561">
    <property type="protein sequence ID" value="QUH28316.1"/>
    <property type="molecule type" value="Genomic_DNA"/>
</dbReference>
<evidence type="ECO:0000256" key="4">
    <source>
        <dbReference type="ARBA" id="ARBA00014839"/>
    </source>
</evidence>
<dbReference type="Pfam" id="PF06397">
    <property type="entry name" value="Desulfoferrod_N"/>
    <property type="match status" value="1"/>
</dbReference>
<accession>A0A8J8SBG9</accession>
<dbReference type="AlphaFoldDB" id="A0A8J8SBG9"/>
<evidence type="ECO:0000256" key="10">
    <source>
        <dbReference type="ARBA" id="ARBA00031398"/>
    </source>
</evidence>
<dbReference type="InterPro" id="IPR038094">
    <property type="entry name" value="Desulfoferrodoxin_N_sf"/>
</dbReference>
<evidence type="ECO:0000313" key="16">
    <source>
        <dbReference type="Proteomes" id="UP000677305"/>
    </source>
</evidence>
<protein>
    <recommendedName>
        <fullName evidence="4">Desulfoferrodoxin</fullName>
        <ecNumber evidence="3">1.15.1.2</ecNumber>
    </recommendedName>
    <alternativeName>
        <fullName evidence="10">Superoxide reductase</fullName>
    </alternativeName>
</protein>
<dbReference type="Gene3D" id="2.60.40.730">
    <property type="entry name" value="SOR catalytic domain"/>
    <property type="match status" value="1"/>
</dbReference>
<keyword evidence="16" id="KW-1185">Reference proteome</keyword>
<evidence type="ECO:0000256" key="12">
    <source>
        <dbReference type="PIRSR" id="PIRSR604793-1"/>
    </source>
</evidence>
<evidence type="ECO:0000259" key="14">
    <source>
        <dbReference type="Pfam" id="PF06397"/>
    </source>
</evidence>
<dbReference type="SUPFAM" id="SSF49367">
    <property type="entry name" value="Superoxide reductase-like"/>
    <property type="match status" value="1"/>
</dbReference>